<evidence type="ECO:0000256" key="1">
    <source>
        <dbReference type="ARBA" id="ARBA00004123"/>
    </source>
</evidence>
<keyword evidence="3" id="KW-0539">Nucleus</keyword>
<comment type="subcellular location">
    <subcellularLocation>
        <location evidence="1">Nucleus</location>
    </subcellularLocation>
</comment>
<accession>A0A978VN06</accession>
<name>A0A978VN06_ZIZJJ</name>
<proteinExistence type="inferred from homology"/>
<dbReference type="Proteomes" id="UP000813462">
    <property type="component" value="Unassembled WGS sequence"/>
</dbReference>
<sequence length="106" mass="11729">MDTSRPSVFVNGQLLQTYVGKRVRTVIQVIQLDDAVARGNSTDEKQLIIKGLPSVPLMNFVEVIGVAESNECIHAETWTNFGNTFDAHSFNQLCQLANGEFKGLFV</sequence>
<dbReference type="OrthoDB" id="188186at2759"/>
<dbReference type="AlphaFoldDB" id="A0A978VN06"/>
<comment type="caution">
    <text evidence="4">The sequence shown here is derived from an EMBL/GenBank/DDBJ whole genome shotgun (WGS) entry which is preliminary data.</text>
</comment>
<evidence type="ECO:0000313" key="4">
    <source>
        <dbReference type="EMBL" id="KAH7536931.1"/>
    </source>
</evidence>
<dbReference type="GO" id="GO:0006310">
    <property type="term" value="P:DNA recombination"/>
    <property type="evidence" value="ECO:0007669"/>
    <property type="project" value="InterPro"/>
</dbReference>
<organism evidence="4 5">
    <name type="scientific">Ziziphus jujuba var. spinosa</name>
    <dbReference type="NCBI Taxonomy" id="714518"/>
    <lineage>
        <taxon>Eukaryota</taxon>
        <taxon>Viridiplantae</taxon>
        <taxon>Streptophyta</taxon>
        <taxon>Embryophyta</taxon>
        <taxon>Tracheophyta</taxon>
        <taxon>Spermatophyta</taxon>
        <taxon>Magnoliopsida</taxon>
        <taxon>eudicotyledons</taxon>
        <taxon>Gunneridae</taxon>
        <taxon>Pentapetalae</taxon>
        <taxon>rosids</taxon>
        <taxon>fabids</taxon>
        <taxon>Rosales</taxon>
        <taxon>Rhamnaceae</taxon>
        <taxon>Paliureae</taxon>
        <taxon>Ziziphus</taxon>
    </lineage>
</organism>
<dbReference type="GO" id="GO:0006281">
    <property type="term" value="P:DNA repair"/>
    <property type="evidence" value="ECO:0007669"/>
    <property type="project" value="InterPro"/>
</dbReference>
<protein>
    <recommendedName>
        <fullName evidence="6">Replication protein A 14 kDa subunit B-like</fullName>
    </recommendedName>
</protein>
<evidence type="ECO:0000256" key="3">
    <source>
        <dbReference type="ARBA" id="ARBA00023242"/>
    </source>
</evidence>
<dbReference type="GO" id="GO:0006260">
    <property type="term" value="P:DNA replication"/>
    <property type="evidence" value="ECO:0007669"/>
    <property type="project" value="InterPro"/>
</dbReference>
<dbReference type="SUPFAM" id="SSF50249">
    <property type="entry name" value="Nucleic acid-binding proteins"/>
    <property type="match status" value="1"/>
</dbReference>
<dbReference type="GO" id="GO:0003677">
    <property type="term" value="F:DNA binding"/>
    <property type="evidence" value="ECO:0007669"/>
    <property type="project" value="InterPro"/>
</dbReference>
<dbReference type="Pfam" id="PF08661">
    <property type="entry name" value="Rep_fac-A_3"/>
    <property type="match status" value="1"/>
</dbReference>
<dbReference type="Gene3D" id="2.40.50.140">
    <property type="entry name" value="Nucleic acid-binding proteins"/>
    <property type="match status" value="1"/>
</dbReference>
<evidence type="ECO:0000313" key="5">
    <source>
        <dbReference type="Proteomes" id="UP000813462"/>
    </source>
</evidence>
<gene>
    <name evidence="4" type="ORF">FEM48_Zijuj03G0038600</name>
</gene>
<comment type="similarity">
    <text evidence="2">Belongs to the replication factor A protein 3 family.</text>
</comment>
<dbReference type="EMBL" id="JAEACU010000003">
    <property type="protein sequence ID" value="KAH7536931.1"/>
    <property type="molecule type" value="Genomic_DNA"/>
</dbReference>
<dbReference type="InterPro" id="IPR012340">
    <property type="entry name" value="NA-bd_OB-fold"/>
</dbReference>
<evidence type="ECO:0008006" key="6">
    <source>
        <dbReference type="Google" id="ProtNLM"/>
    </source>
</evidence>
<dbReference type="PANTHER" id="PTHR47058:SF1">
    <property type="entry name" value="REPLICATION FACTOR A PROTEIN 3"/>
    <property type="match status" value="1"/>
</dbReference>
<dbReference type="GO" id="GO:0031981">
    <property type="term" value="C:nuclear lumen"/>
    <property type="evidence" value="ECO:0007669"/>
    <property type="project" value="UniProtKB-ARBA"/>
</dbReference>
<reference evidence="4" key="1">
    <citation type="journal article" date="2021" name="Front. Plant Sci.">
        <title>Chromosome-Scale Genome Assembly for Chinese Sour Jujube and Insights Into Its Genome Evolution and Domestication Signature.</title>
        <authorList>
            <person name="Shen L.-Y."/>
            <person name="Luo H."/>
            <person name="Wang X.-L."/>
            <person name="Wang X.-M."/>
            <person name="Qiu X.-J."/>
            <person name="Liu H."/>
            <person name="Zhou S.-S."/>
            <person name="Jia K.-H."/>
            <person name="Nie S."/>
            <person name="Bao Y.-T."/>
            <person name="Zhang R.-G."/>
            <person name="Yun Q.-Z."/>
            <person name="Chai Y.-H."/>
            <person name="Lu J.-Y."/>
            <person name="Li Y."/>
            <person name="Zhao S.-W."/>
            <person name="Mao J.-F."/>
            <person name="Jia S.-G."/>
            <person name="Mao Y.-M."/>
        </authorList>
    </citation>
    <scope>NUCLEOTIDE SEQUENCE</scope>
    <source>
        <strain evidence="4">AT0</strain>
        <tissue evidence="4">Leaf</tissue>
    </source>
</reference>
<dbReference type="InterPro" id="IPR013970">
    <property type="entry name" value="Rfa2"/>
</dbReference>
<evidence type="ECO:0000256" key="2">
    <source>
        <dbReference type="ARBA" id="ARBA00009761"/>
    </source>
</evidence>
<dbReference type="PANTHER" id="PTHR47058">
    <property type="entry name" value="REPLICATION PROTEIN A 14 KDA SUBUNIT A-RELATED"/>
    <property type="match status" value="1"/>
</dbReference>